<gene>
    <name evidence="1" type="ORF">BCV70DRAFT_198654</name>
</gene>
<evidence type="ECO:0000313" key="2">
    <source>
        <dbReference type="Proteomes" id="UP000246740"/>
    </source>
</evidence>
<reference evidence="1 2" key="1">
    <citation type="journal article" date="2018" name="Mol. Biol. Evol.">
        <title>Broad Genomic Sampling Reveals a Smut Pathogenic Ancestry of the Fungal Clade Ustilaginomycotina.</title>
        <authorList>
            <person name="Kijpornyongpan T."/>
            <person name="Mondo S.J."/>
            <person name="Barry K."/>
            <person name="Sandor L."/>
            <person name="Lee J."/>
            <person name="Lipzen A."/>
            <person name="Pangilinan J."/>
            <person name="LaButti K."/>
            <person name="Hainaut M."/>
            <person name="Henrissat B."/>
            <person name="Grigoriev I.V."/>
            <person name="Spatafora J.W."/>
            <person name="Aime M.C."/>
        </authorList>
    </citation>
    <scope>NUCLEOTIDE SEQUENCE [LARGE SCALE GENOMIC DNA]</scope>
    <source>
        <strain evidence="1 2">MCA 3645</strain>
    </source>
</reference>
<name>A0A317XX20_9BASI</name>
<proteinExistence type="predicted"/>
<organism evidence="1 2">
    <name type="scientific">Testicularia cyperi</name>
    <dbReference type="NCBI Taxonomy" id="1882483"/>
    <lineage>
        <taxon>Eukaryota</taxon>
        <taxon>Fungi</taxon>
        <taxon>Dikarya</taxon>
        <taxon>Basidiomycota</taxon>
        <taxon>Ustilaginomycotina</taxon>
        <taxon>Ustilaginomycetes</taxon>
        <taxon>Ustilaginales</taxon>
        <taxon>Anthracoideaceae</taxon>
        <taxon>Testicularia</taxon>
    </lineage>
</organism>
<sequence>MGVRTTAYAGVAAIIRFGSITPGDDCRRLVGLGGGSTFLTDPHRMPPGPFRCAAGRPLRPSGCTRQPSAWQDSRTRARWPLRPAYGLHKLFASSSAPTFFSACCCSSPIQTTLAVPPRSETVSPLLFLAVICTHSVAQLPGCVFFVPPPAFPLFPLCVVVPPPRTEESCTVV</sequence>
<keyword evidence="2" id="KW-1185">Reference proteome</keyword>
<accession>A0A317XX20</accession>
<dbReference type="InParanoid" id="A0A317XX20"/>
<protein>
    <submittedName>
        <fullName evidence="1">Uncharacterized protein</fullName>
    </submittedName>
</protein>
<evidence type="ECO:0000313" key="1">
    <source>
        <dbReference type="EMBL" id="PWZ02373.1"/>
    </source>
</evidence>
<dbReference type="EMBL" id="KZ819189">
    <property type="protein sequence ID" value="PWZ02373.1"/>
    <property type="molecule type" value="Genomic_DNA"/>
</dbReference>
<dbReference type="AlphaFoldDB" id="A0A317XX20"/>
<dbReference type="Proteomes" id="UP000246740">
    <property type="component" value="Unassembled WGS sequence"/>
</dbReference>